<keyword evidence="3 5" id="KW-0687">Ribonucleoprotein</keyword>
<dbReference type="SUPFAM" id="SSF55282">
    <property type="entry name" value="RL5-like"/>
    <property type="match status" value="1"/>
</dbReference>
<dbReference type="AlphaFoldDB" id="A0A0H4TN05"/>
<comment type="similarity">
    <text evidence="1 5 6">Belongs to the universal ribosomal protein uL5 family.</text>
</comment>
<reference evidence="9" key="1">
    <citation type="journal article" date="2015" name="ISME J.">
        <title>Aquifer environment selects for microbial species cohorts in sediment and groundwater.</title>
        <authorList>
            <person name="Hug L.A."/>
            <person name="Thomas B.C."/>
            <person name="Brown C.T."/>
            <person name="Frischkorn K.R."/>
            <person name="Williams K.H."/>
            <person name="Tringe S.G."/>
            <person name="Banfield J.F."/>
        </authorList>
    </citation>
    <scope>NUCLEOTIDE SEQUENCE</scope>
</reference>
<evidence type="ECO:0000259" key="8">
    <source>
        <dbReference type="Pfam" id="PF00673"/>
    </source>
</evidence>
<feature type="domain" description="Large ribosomal subunit protein uL5 N-terminal" evidence="7">
    <location>
        <begin position="24"/>
        <end position="80"/>
    </location>
</feature>
<dbReference type="Pfam" id="PF00673">
    <property type="entry name" value="Ribosomal_L5_C"/>
    <property type="match status" value="1"/>
</dbReference>
<dbReference type="GO" id="GO:0000049">
    <property type="term" value="F:tRNA binding"/>
    <property type="evidence" value="ECO:0007669"/>
    <property type="project" value="UniProtKB-UniRule"/>
</dbReference>
<evidence type="ECO:0000256" key="4">
    <source>
        <dbReference type="ARBA" id="ARBA00035245"/>
    </source>
</evidence>
<organism evidence="9">
    <name type="scientific">uncultured planctomycete Rifle_16ft_4_minimus_3099</name>
    <dbReference type="NCBI Taxonomy" id="1665203"/>
    <lineage>
        <taxon>Bacteria</taxon>
        <taxon>Pseudomonadati</taxon>
        <taxon>Planctomycetota</taxon>
        <taxon>Planctomycetia</taxon>
        <taxon>Planctomycetales</taxon>
        <taxon>environmental samples</taxon>
    </lineage>
</organism>
<dbReference type="InterPro" id="IPR020929">
    <property type="entry name" value="Ribosomal_uL5_CS"/>
</dbReference>
<dbReference type="InterPro" id="IPR002132">
    <property type="entry name" value="Ribosomal_uL5"/>
</dbReference>
<dbReference type="InterPro" id="IPR031310">
    <property type="entry name" value="Ribosomal_uL5_N"/>
</dbReference>
<dbReference type="HAMAP" id="MF_01333_B">
    <property type="entry name" value="Ribosomal_uL5_B"/>
    <property type="match status" value="1"/>
</dbReference>
<dbReference type="Gene3D" id="3.30.1440.10">
    <property type="match status" value="1"/>
</dbReference>
<dbReference type="Pfam" id="PF00281">
    <property type="entry name" value="Ribosomal_L5"/>
    <property type="match status" value="1"/>
</dbReference>
<dbReference type="GO" id="GO:0003735">
    <property type="term" value="F:structural constituent of ribosome"/>
    <property type="evidence" value="ECO:0007669"/>
    <property type="project" value="InterPro"/>
</dbReference>
<gene>
    <name evidence="5" type="primary">rplE</name>
</gene>
<dbReference type="GO" id="GO:0019843">
    <property type="term" value="F:rRNA binding"/>
    <property type="evidence" value="ECO:0007669"/>
    <property type="project" value="UniProtKB-UniRule"/>
</dbReference>
<evidence type="ECO:0000256" key="2">
    <source>
        <dbReference type="ARBA" id="ARBA00022980"/>
    </source>
</evidence>
<dbReference type="InterPro" id="IPR020930">
    <property type="entry name" value="Ribosomal_uL5_bac-type"/>
</dbReference>
<dbReference type="GO" id="GO:1990904">
    <property type="term" value="C:ribonucleoprotein complex"/>
    <property type="evidence" value="ECO:0007669"/>
    <property type="project" value="UniProtKB-KW"/>
</dbReference>
<dbReference type="GO" id="GO:0005840">
    <property type="term" value="C:ribosome"/>
    <property type="evidence" value="ECO:0007669"/>
    <property type="project" value="UniProtKB-KW"/>
</dbReference>
<evidence type="ECO:0000256" key="5">
    <source>
        <dbReference type="HAMAP-Rule" id="MF_01333"/>
    </source>
</evidence>
<accession>A0A0H4TN05</accession>
<keyword evidence="2 5" id="KW-0689">Ribosomal protein</keyword>
<dbReference type="FunFam" id="3.30.1440.10:FF:000001">
    <property type="entry name" value="50S ribosomal protein L5"/>
    <property type="match status" value="1"/>
</dbReference>
<dbReference type="GO" id="GO:0006412">
    <property type="term" value="P:translation"/>
    <property type="evidence" value="ECO:0007669"/>
    <property type="project" value="UniProtKB-UniRule"/>
</dbReference>
<evidence type="ECO:0000313" key="9">
    <source>
        <dbReference type="EMBL" id="AKQ01994.1"/>
    </source>
</evidence>
<comment type="function">
    <text evidence="5">This is 1 of the proteins that bind and probably mediate the attachment of the 5S RNA into the large ribosomal subunit, where it forms part of the central protuberance. In the 70S ribosome it contacts protein S13 of the 30S subunit (bridge B1b), connecting the 2 subunits; this bridge is implicated in subunit movement. Contacts the P site tRNA; the 5S rRNA and some of its associated proteins might help stabilize positioning of ribosome-bound tRNAs.</text>
</comment>
<feature type="domain" description="Large ribosomal subunit protein uL5 C-terminal" evidence="8">
    <location>
        <begin position="84"/>
        <end position="177"/>
    </location>
</feature>
<keyword evidence="5" id="KW-0699">rRNA-binding</keyword>
<proteinExistence type="inferred from homology"/>
<dbReference type="InterPro" id="IPR022803">
    <property type="entry name" value="Ribosomal_uL5_dom_sf"/>
</dbReference>
<evidence type="ECO:0000256" key="1">
    <source>
        <dbReference type="ARBA" id="ARBA00008553"/>
    </source>
</evidence>
<dbReference type="PIRSF" id="PIRSF002161">
    <property type="entry name" value="Ribosomal_L5"/>
    <property type="match status" value="1"/>
</dbReference>
<sequence length="179" mass="20225">MARLLKLYKEKIIPEMVKKYGYKNVMAVPRISKIVVNMGVGKALENKKCLEDAQKQLGLITGQKPVVTKAKKSLAEFKLRKGNPIGCKATLRGVRMYEFLDRLVNVTLPRIKDFRGLSSKGFDEAGNYTLGIHEQLVFPEISPEDVEFVQGMDITIVISGKQKERSKELLRILGTPFRD</sequence>
<evidence type="ECO:0000256" key="3">
    <source>
        <dbReference type="ARBA" id="ARBA00023274"/>
    </source>
</evidence>
<dbReference type="NCBIfam" id="NF000585">
    <property type="entry name" value="PRK00010.1"/>
    <property type="match status" value="1"/>
</dbReference>
<dbReference type="PANTHER" id="PTHR11994">
    <property type="entry name" value="60S RIBOSOMAL PROTEIN L11-RELATED"/>
    <property type="match status" value="1"/>
</dbReference>
<dbReference type="EMBL" id="KT006987">
    <property type="protein sequence ID" value="AKQ01994.1"/>
    <property type="molecule type" value="Genomic_DNA"/>
</dbReference>
<keyword evidence="5" id="KW-0694">RNA-binding</keyword>
<evidence type="ECO:0000259" key="7">
    <source>
        <dbReference type="Pfam" id="PF00281"/>
    </source>
</evidence>
<dbReference type="PROSITE" id="PS00358">
    <property type="entry name" value="RIBOSOMAL_L5"/>
    <property type="match status" value="1"/>
</dbReference>
<comment type="subunit">
    <text evidence="5">Part of the 50S ribosomal subunit; part of the 5S rRNA/L5/L18/L25 subcomplex. Contacts the 5S rRNA and the P site tRNA. Forms a bridge to the 30S subunit in the 70S ribosome.</text>
</comment>
<name>A0A0H4TN05_9BACT</name>
<evidence type="ECO:0000256" key="6">
    <source>
        <dbReference type="RuleBase" id="RU003930"/>
    </source>
</evidence>
<protein>
    <recommendedName>
        <fullName evidence="4 5">Large ribosomal subunit protein uL5</fullName>
    </recommendedName>
</protein>
<keyword evidence="5" id="KW-0820">tRNA-binding</keyword>
<dbReference type="InterPro" id="IPR031309">
    <property type="entry name" value="Ribosomal_uL5_C"/>
</dbReference>